<dbReference type="EMBL" id="AP028915">
    <property type="protein sequence ID" value="BES96408.1"/>
    <property type="molecule type" value="Genomic_DNA"/>
</dbReference>
<accession>A0ABN7AWM3</accession>
<dbReference type="Proteomes" id="UP001307889">
    <property type="component" value="Chromosome 7"/>
</dbReference>
<protein>
    <recommendedName>
        <fullName evidence="5">MD-2-related lipid-recognition domain-containing protein</fullName>
    </recommendedName>
</protein>
<feature type="signal peptide" evidence="2">
    <location>
        <begin position="1"/>
        <end position="17"/>
    </location>
</feature>
<feature type="chain" id="PRO_5045705114" description="MD-2-related lipid-recognition domain-containing protein" evidence="2">
    <location>
        <begin position="18"/>
        <end position="184"/>
    </location>
</feature>
<keyword evidence="1 2" id="KW-0732">Signal</keyword>
<gene>
    <name evidence="3" type="ORF">NTJ_09219</name>
</gene>
<sequence length="184" mass="20102">MNFAALVLLGGLYVASTEKMGPFIAEIQSFNACPPSKAGKNLAIFSSKQLRTNRKKFTLLLDAALAVDFTDAYSASAVVAKKTPQGWKDNYFRIEFKSICTGMKQFIPEILEGVTTHLKLKHRGCPIPAGNYSEIPINPVIEVKNIPAFFYSTFKVRIVGYNGTEVAGCFDVVAETKPKPSGNS</sequence>
<reference evidence="3 4" key="1">
    <citation type="submission" date="2023-09" db="EMBL/GenBank/DDBJ databases">
        <title>Nesidiocoris tenuis whole genome shotgun sequence.</title>
        <authorList>
            <person name="Shibata T."/>
            <person name="Shimoda M."/>
            <person name="Kobayashi T."/>
            <person name="Uehara T."/>
        </authorList>
    </citation>
    <scope>NUCLEOTIDE SEQUENCE [LARGE SCALE GENOMIC DNA]</scope>
    <source>
        <strain evidence="3 4">Japan</strain>
    </source>
</reference>
<evidence type="ECO:0000313" key="4">
    <source>
        <dbReference type="Proteomes" id="UP001307889"/>
    </source>
</evidence>
<proteinExistence type="predicted"/>
<evidence type="ECO:0000256" key="1">
    <source>
        <dbReference type="ARBA" id="ARBA00022729"/>
    </source>
</evidence>
<evidence type="ECO:0000256" key="2">
    <source>
        <dbReference type="SAM" id="SignalP"/>
    </source>
</evidence>
<name>A0ABN7AWM3_9HEMI</name>
<evidence type="ECO:0008006" key="5">
    <source>
        <dbReference type="Google" id="ProtNLM"/>
    </source>
</evidence>
<dbReference type="Gene3D" id="2.70.220.10">
    <property type="entry name" value="Ganglioside GM2 activator"/>
    <property type="match status" value="1"/>
</dbReference>
<evidence type="ECO:0000313" key="3">
    <source>
        <dbReference type="EMBL" id="BES96408.1"/>
    </source>
</evidence>
<dbReference type="InterPro" id="IPR036846">
    <property type="entry name" value="GM2-AP_sf"/>
</dbReference>
<organism evidence="3 4">
    <name type="scientific">Nesidiocoris tenuis</name>
    <dbReference type="NCBI Taxonomy" id="355587"/>
    <lineage>
        <taxon>Eukaryota</taxon>
        <taxon>Metazoa</taxon>
        <taxon>Ecdysozoa</taxon>
        <taxon>Arthropoda</taxon>
        <taxon>Hexapoda</taxon>
        <taxon>Insecta</taxon>
        <taxon>Pterygota</taxon>
        <taxon>Neoptera</taxon>
        <taxon>Paraneoptera</taxon>
        <taxon>Hemiptera</taxon>
        <taxon>Heteroptera</taxon>
        <taxon>Panheteroptera</taxon>
        <taxon>Cimicomorpha</taxon>
        <taxon>Miridae</taxon>
        <taxon>Dicyphina</taxon>
        <taxon>Nesidiocoris</taxon>
    </lineage>
</organism>
<keyword evidence="4" id="KW-1185">Reference proteome</keyword>